<dbReference type="AlphaFoldDB" id="A0A4C2A3R6"/>
<proteinExistence type="predicted"/>
<name>A0A4C2A3R6_EUMVA</name>
<dbReference type="EMBL" id="BGZK01002548">
    <property type="protein sequence ID" value="GBP94810.1"/>
    <property type="molecule type" value="Genomic_DNA"/>
</dbReference>
<evidence type="ECO:0000313" key="2">
    <source>
        <dbReference type="Proteomes" id="UP000299102"/>
    </source>
</evidence>
<keyword evidence="2" id="KW-1185">Reference proteome</keyword>
<sequence>MKEIQKADAVLGRSGIATQYQWNIDDAQHLYEPYNFPLLHLIRWLQATAERNGHDIRQRFGRQVYFRETNEHEGHQSSSSPLPIDTCNHRGATSTLLVFWLGIYLTERGIS</sequence>
<organism evidence="1 2">
    <name type="scientific">Eumeta variegata</name>
    <name type="common">Bagworm moth</name>
    <name type="synonym">Eumeta japonica</name>
    <dbReference type="NCBI Taxonomy" id="151549"/>
    <lineage>
        <taxon>Eukaryota</taxon>
        <taxon>Metazoa</taxon>
        <taxon>Ecdysozoa</taxon>
        <taxon>Arthropoda</taxon>
        <taxon>Hexapoda</taxon>
        <taxon>Insecta</taxon>
        <taxon>Pterygota</taxon>
        <taxon>Neoptera</taxon>
        <taxon>Endopterygota</taxon>
        <taxon>Lepidoptera</taxon>
        <taxon>Glossata</taxon>
        <taxon>Ditrysia</taxon>
        <taxon>Tineoidea</taxon>
        <taxon>Psychidae</taxon>
        <taxon>Oiketicinae</taxon>
        <taxon>Eumeta</taxon>
    </lineage>
</organism>
<comment type="caution">
    <text evidence="1">The sequence shown here is derived from an EMBL/GenBank/DDBJ whole genome shotgun (WGS) entry which is preliminary data.</text>
</comment>
<protein>
    <submittedName>
        <fullName evidence="1">Uncharacterized protein</fullName>
    </submittedName>
</protein>
<dbReference type="Proteomes" id="UP000299102">
    <property type="component" value="Unassembled WGS sequence"/>
</dbReference>
<reference evidence="1 2" key="1">
    <citation type="journal article" date="2019" name="Commun. Biol.">
        <title>The bagworm genome reveals a unique fibroin gene that provides high tensile strength.</title>
        <authorList>
            <person name="Kono N."/>
            <person name="Nakamura H."/>
            <person name="Ohtoshi R."/>
            <person name="Tomita M."/>
            <person name="Numata K."/>
            <person name="Arakawa K."/>
        </authorList>
    </citation>
    <scope>NUCLEOTIDE SEQUENCE [LARGE SCALE GENOMIC DNA]</scope>
</reference>
<gene>
    <name evidence="1" type="ORF">EVAR_67943_1</name>
</gene>
<evidence type="ECO:0000313" key="1">
    <source>
        <dbReference type="EMBL" id="GBP94810.1"/>
    </source>
</evidence>
<accession>A0A4C2A3R6</accession>